<dbReference type="AlphaFoldDB" id="A0A5N1J4Y5"/>
<sequence length="68" mass="7765">MDNVVFDINPADLQFDGSIKEPKKASGVMVVFVLVMVVVVATIFLWYFLKKPSLQTRDFETENTNRVL</sequence>
<proteinExistence type="predicted"/>
<evidence type="ECO:0000256" key="1">
    <source>
        <dbReference type="SAM" id="Phobius"/>
    </source>
</evidence>
<dbReference type="RefSeq" id="WP_150903211.1">
    <property type="nucleotide sequence ID" value="NZ_VTWT01000003.1"/>
</dbReference>
<reference evidence="2 3" key="1">
    <citation type="submission" date="2019-09" db="EMBL/GenBank/DDBJ databases">
        <title>Genome sequence of Adhaeribacter sp. M2.</title>
        <authorList>
            <person name="Srinivasan S."/>
        </authorList>
    </citation>
    <scope>NUCLEOTIDE SEQUENCE [LARGE SCALE GENOMIC DNA]</scope>
    <source>
        <strain evidence="2 3">M2</strain>
    </source>
</reference>
<protein>
    <submittedName>
        <fullName evidence="2">Uncharacterized protein</fullName>
    </submittedName>
</protein>
<accession>A0A5N1J4Y5</accession>
<dbReference type="Proteomes" id="UP000326570">
    <property type="component" value="Unassembled WGS sequence"/>
</dbReference>
<keyword evidence="1" id="KW-0472">Membrane</keyword>
<name>A0A5N1J4Y5_9BACT</name>
<gene>
    <name evidence="2" type="ORF">F0P94_07260</name>
</gene>
<keyword evidence="1" id="KW-0812">Transmembrane</keyword>
<keyword evidence="1" id="KW-1133">Transmembrane helix</keyword>
<evidence type="ECO:0000313" key="2">
    <source>
        <dbReference type="EMBL" id="KAA9340139.1"/>
    </source>
</evidence>
<comment type="caution">
    <text evidence="2">The sequence shown here is derived from an EMBL/GenBank/DDBJ whole genome shotgun (WGS) entry which is preliminary data.</text>
</comment>
<evidence type="ECO:0000313" key="3">
    <source>
        <dbReference type="Proteomes" id="UP000326570"/>
    </source>
</evidence>
<organism evidence="2 3">
    <name type="scientific">Adhaeribacter soli</name>
    <dbReference type="NCBI Taxonomy" id="2607655"/>
    <lineage>
        <taxon>Bacteria</taxon>
        <taxon>Pseudomonadati</taxon>
        <taxon>Bacteroidota</taxon>
        <taxon>Cytophagia</taxon>
        <taxon>Cytophagales</taxon>
        <taxon>Hymenobacteraceae</taxon>
        <taxon>Adhaeribacter</taxon>
    </lineage>
</organism>
<dbReference type="EMBL" id="VTWT01000003">
    <property type="protein sequence ID" value="KAA9340139.1"/>
    <property type="molecule type" value="Genomic_DNA"/>
</dbReference>
<feature type="transmembrane region" description="Helical" evidence="1">
    <location>
        <begin position="28"/>
        <end position="49"/>
    </location>
</feature>
<keyword evidence="3" id="KW-1185">Reference proteome</keyword>